<dbReference type="PANTHER" id="PTHR13696">
    <property type="entry name" value="P-LOOP CONTAINING NUCLEOSIDE TRIPHOSPHATE HYDROLASE"/>
    <property type="match status" value="1"/>
</dbReference>
<dbReference type="Gene3D" id="3.40.50.300">
    <property type="entry name" value="P-loop containing nucleotide triphosphate hydrolases"/>
    <property type="match status" value="1"/>
</dbReference>
<gene>
    <name evidence="2" type="ORF">BN877_p0187</name>
</gene>
<keyword evidence="2" id="KW-0614">Plasmid</keyword>
<dbReference type="RefSeq" id="WP_022557221.1">
    <property type="nucleotide sequence ID" value="NC_022536.1"/>
</dbReference>
<feature type="domain" description="AAA" evidence="1">
    <location>
        <begin position="50"/>
        <end position="100"/>
    </location>
</feature>
<organism evidence="2 3">
    <name type="scientific">Agrobacterium pusense</name>
    <dbReference type="NCBI Taxonomy" id="648995"/>
    <lineage>
        <taxon>Bacteria</taxon>
        <taxon>Pseudomonadati</taxon>
        <taxon>Pseudomonadota</taxon>
        <taxon>Alphaproteobacteria</taxon>
        <taxon>Hyphomicrobiales</taxon>
        <taxon>Rhizobiaceae</taxon>
        <taxon>Rhizobium/Agrobacterium group</taxon>
        <taxon>Agrobacterium</taxon>
    </lineage>
</organism>
<dbReference type="KEGG" id="rir:BN877_p0187"/>
<name>U4Q3U4_9HYPH</name>
<dbReference type="AlphaFoldDB" id="U4Q3U4"/>
<dbReference type="EMBL" id="HG518324">
    <property type="protein sequence ID" value="CDI11916.1"/>
    <property type="molecule type" value="Genomic_DNA"/>
</dbReference>
<accession>U4Q3U4</accession>
<dbReference type="InterPro" id="IPR027417">
    <property type="entry name" value="P-loop_NTPase"/>
</dbReference>
<evidence type="ECO:0000259" key="1">
    <source>
        <dbReference type="Pfam" id="PF13614"/>
    </source>
</evidence>
<sequence>MKDRVPSYEMGAKTTARLGSDLPLTGAQAIAIQTSAKWVRNVMAVKPLSLAISTFKGGAGKSTLNVNLAAEFAQQGHKTLLIDCDEQESSTRWYNVSMKRGLLPADGSLLHLRVAPKDRFRERLDNAPEAAIRIYDVGGYVHQRAIEVYHECDAILIPVIPEPTAATSAIKVATILTEIGRKRDRGPIPYAAIWNYVDMIALKHNRSLPEVHAILARGRIPVVETVVRKSNHFSDVGAGYGSLYSKLAGIVDNPALTPSAKRRASESVLDAIDLVKRINNEFIGLLQAEA</sequence>
<proteinExistence type="predicted"/>
<dbReference type="InterPro" id="IPR025669">
    <property type="entry name" value="AAA_dom"/>
</dbReference>
<reference evidence="2 3" key="1">
    <citation type="journal article" date="2013" name="Genome Announc.">
        <title>Complete Genome Sequence of the Sesbania Symbiont and Rice Growth-Promoting Endophyte Rhizobium sp. Strain IRBG74.</title>
        <authorList>
            <person name="Crook M.B."/>
            <person name="Mitra S."/>
            <person name="Ane J.M."/>
            <person name="Sadowsky M.J."/>
            <person name="Gyaneshwar P."/>
        </authorList>
    </citation>
    <scope>NUCLEOTIDE SEQUENCE [LARGE SCALE GENOMIC DNA]</scope>
    <source>
        <strain evidence="2 3">IRBG74</strain>
        <plasmid evidence="3">IRBL74_p</plasmid>
    </source>
</reference>
<protein>
    <submittedName>
        <fullName evidence="2">ATPase involved in chromosome partitioning-like protein</fullName>
    </submittedName>
</protein>
<dbReference type="InterPro" id="IPR050678">
    <property type="entry name" value="DNA_Partitioning_ATPase"/>
</dbReference>
<dbReference type="SUPFAM" id="SSF52540">
    <property type="entry name" value="P-loop containing nucleoside triphosphate hydrolases"/>
    <property type="match status" value="1"/>
</dbReference>
<evidence type="ECO:0000313" key="3">
    <source>
        <dbReference type="Proteomes" id="UP000016944"/>
    </source>
</evidence>
<dbReference type="CDD" id="cd02042">
    <property type="entry name" value="ParAB_family"/>
    <property type="match status" value="1"/>
</dbReference>
<dbReference type="HOGENOM" id="CLU_959338_0_0_5"/>
<dbReference type="PATRIC" id="fig|424182.3.peg.4933"/>
<dbReference type="PANTHER" id="PTHR13696:SF99">
    <property type="entry name" value="COBYRINIC ACID AC-DIAMIDE SYNTHASE"/>
    <property type="match status" value="1"/>
</dbReference>
<geneLocation type="plasmid" evidence="2 3">
    <name>IRBL74_p</name>
</geneLocation>
<dbReference type="Proteomes" id="UP000016944">
    <property type="component" value="Plasmid IRBL74_p"/>
</dbReference>
<dbReference type="Pfam" id="PF13614">
    <property type="entry name" value="AAA_31"/>
    <property type="match status" value="1"/>
</dbReference>
<evidence type="ECO:0000313" key="2">
    <source>
        <dbReference type="EMBL" id="CDI11916.1"/>
    </source>
</evidence>